<evidence type="ECO:0000256" key="1">
    <source>
        <dbReference type="SAM" id="SignalP"/>
    </source>
</evidence>
<dbReference type="AlphaFoldDB" id="A0A9W7T1B1"/>
<proteinExistence type="predicted"/>
<sequence>MHRTTIVTLLASTLFSSGALAVGGFTCQMLYSSHGACIPYGDNDVPGIVIYGCHPNTPCRNPGTTPCFPPDVELGETLATCA</sequence>
<comment type="caution">
    <text evidence="2">The sequence shown here is derived from an EMBL/GenBank/DDBJ whole genome shotgun (WGS) entry which is preliminary data.</text>
</comment>
<dbReference type="Proteomes" id="UP001138500">
    <property type="component" value="Unassembled WGS sequence"/>
</dbReference>
<dbReference type="EMBL" id="RIBY02000003">
    <property type="protein sequence ID" value="KAH9845655.1"/>
    <property type="molecule type" value="Genomic_DNA"/>
</dbReference>
<accession>A0A9W7T1B1</accession>
<reference evidence="2 3" key="2">
    <citation type="journal article" date="2021" name="Curr. Genet.">
        <title>Genetic response to nitrogen starvation in the aggressive Eucalyptus foliar pathogen Teratosphaeria destructans.</title>
        <authorList>
            <person name="Havenga M."/>
            <person name="Wingfield B.D."/>
            <person name="Wingfield M.J."/>
            <person name="Dreyer L.L."/>
            <person name="Roets F."/>
            <person name="Aylward J."/>
        </authorList>
    </citation>
    <scope>NUCLEOTIDE SEQUENCE [LARGE SCALE GENOMIC DNA]</scope>
    <source>
        <strain evidence="2">CMW44962</strain>
    </source>
</reference>
<name>A0A9W7T1B1_9PEZI</name>
<feature type="chain" id="PRO_5040907946" evidence="1">
    <location>
        <begin position="22"/>
        <end position="82"/>
    </location>
</feature>
<keyword evidence="3" id="KW-1185">Reference proteome</keyword>
<evidence type="ECO:0000313" key="2">
    <source>
        <dbReference type="EMBL" id="KAH9845655.1"/>
    </source>
</evidence>
<keyword evidence="1" id="KW-0732">Signal</keyword>
<organism evidence="2 3">
    <name type="scientific">Teratosphaeria destructans</name>
    <dbReference type="NCBI Taxonomy" id="418781"/>
    <lineage>
        <taxon>Eukaryota</taxon>
        <taxon>Fungi</taxon>
        <taxon>Dikarya</taxon>
        <taxon>Ascomycota</taxon>
        <taxon>Pezizomycotina</taxon>
        <taxon>Dothideomycetes</taxon>
        <taxon>Dothideomycetidae</taxon>
        <taxon>Mycosphaerellales</taxon>
        <taxon>Teratosphaeriaceae</taxon>
        <taxon>Teratosphaeria</taxon>
    </lineage>
</organism>
<gene>
    <name evidence="2" type="ORF">Tdes44962_MAKER06414</name>
</gene>
<reference evidence="2 3" key="1">
    <citation type="journal article" date="2018" name="IMA Fungus">
        <title>IMA Genome-F 10: Nine draft genome sequences of Claviceps purpurea s.lat., including C. arundinis, C. humidiphila, and C. cf. spartinae, pseudomolecules for the pitch canker pathogen Fusarium circinatum, draft genome of Davidsoniella eucalypti, Grosmannia galeiformis, Quambalaria eucalypti, and Teratosphaeria destructans.</title>
        <authorList>
            <person name="Wingfield B.D."/>
            <person name="Liu M."/>
            <person name="Nguyen H.D."/>
            <person name="Lane F.A."/>
            <person name="Morgan S.W."/>
            <person name="De Vos L."/>
            <person name="Wilken P.M."/>
            <person name="Duong T.A."/>
            <person name="Aylward J."/>
            <person name="Coetzee M.P."/>
            <person name="Dadej K."/>
            <person name="De Beer Z.W."/>
            <person name="Findlay W."/>
            <person name="Havenga M."/>
            <person name="Kolarik M."/>
            <person name="Menzies J.G."/>
            <person name="Naidoo K."/>
            <person name="Pochopski O."/>
            <person name="Shoukouhi P."/>
            <person name="Santana Q.C."/>
            <person name="Seifert K.A."/>
            <person name="Soal N."/>
            <person name="Steenkamp E.T."/>
            <person name="Tatham C.T."/>
            <person name="van der Nest M.A."/>
            <person name="Wingfield M.J."/>
        </authorList>
    </citation>
    <scope>NUCLEOTIDE SEQUENCE [LARGE SCALE GENOMIC DNA]</scope>
    <source>
        <strain evidence="2">CMW44962</strain>
    </source>
</reference>
<protein>
    <submittedName>
        <fullName evidence="2">Uncharacterized protein</fullName>
    </submittedName>
</protein>
<feature type="signal peptide" evidence="1">
    <location>
        <begin position="1"/>
        <end position="21"/>
    </location>
</feature>
<evidence type="ECO:0000313" key="3">
    <source>
        <dbReference type="Proteomes" id="UP001138500"/>
    </source>
</evidence>